<accession>A0A3G6J5X4</accession>
<dbReference type="EMBL" id="CP033896">
    <property type="protein sequence ID" value="AZA13501.1"/>
    <property type="molecule type" value="Genomic_DNA"/>
</dbReference>
<evidence type="ECO:0000313" key="1">
    <source>
        <dbReference type="EMBL" id="AZA13501.1"/>
    </source>
</evidence>
<evidence type="ECO:0000313" key="2">
    <source>
        <dbReference type="Proteomes" id="UP000269019"/>
    </source>
</evidence>
<name>A0A3G6J5X4_9CORY</name>
<sequence>MSDASSAPQPIFHFTSDGTFATVDDVPVALIVTAQPDSFTEVFHTFDSREFEFSVDSGGRQWWGESLTVVAVPADAVPPRTLFGPHAVLGTVTPGPRQLPMHMPERLAGEVKALTDNHHWR</sequence>
<dbReference type="KEGG" id="ccho:CCHOA_05500"/>
<dbReference type="RefSeq" id="WP_123927675.1">
    <property type="nucleotide sequence ID" value="NZ_CP033896.1"/>
</dbReference>
<dbReference type="AlphaFoldDB" id="A0A3G6J5X4"/>
<dbReference type="Proteomes" id="UP000269019">
    <property type="component" value="Chromosome"/>
</dbReference>
<gene>
    <name evidence="1" type="ORF">CCHOA_05500</name>
</gene>
<keyword evidence="2" id="KW-1185">Reference proteome</keyword>
<organism evidence="1 2">
    <name type="scientific">Corynebacterium choanae</name>
    <dbReference type="NCBI Taxonomy" id="1862358"/>
    <lineage>
        <taxon>Bacteria</taxon>
        <taxon>Bacillati</taxon>
        <taxon>Actinomycetota</taxon>
        <taxon>Actinomycetes</taxon>
        <taxon>Mycobacteriales</taxon>
        <taxon>Corynebacteriaceae</taxon>
        <taxon>Corynebacterium</taxon>
    </lineage>
</organism>
<reference evidence="1 2" key="1">
    <citation type="submission" date="2018-11" db="EMBL/GenBank/DDBJ databases">
        <authorList>
            <person name="Kleinhagauer T."/>
            <person name="Glaeser S.P."/>
            <person name="Spergser J."/>
            <person name="Ruckert C."/>
            <person name="Kaempfer P."/>
            <person name="Busse H.-J."/>
        </authorList>
    </citation>
    <scope>NUCLEOTIDE SEQUENCE [LARGE SCALE GENOMIC DNA]</scope>
    <source>
        <strain evidence="1 2">200CH</strain>
    </source>
</reference>
<proteinExistence type="predicted"/>
<protein>
    <submittedName>
        <fullName evidence="1">Uncharacterized protein</fullName>
    </submittedName>
</protein>